<evidence type="ECO:0000313" key="2">
    <source>
        <dbReference type="Proteomes" id="UP001430306"/>
    </source>
</evidence>
<organism evidence="1 2">
    <name type="scientific">Rhodopirellula halodulae</name>
    <dbReference type="NCBI Taxonomy" id="2894198"/>
    <lineage>
        <taxon>Bacteria</taxon>
        <taxon>Pseudomonadati</taxon>
        <taxon>Planctomycetota</taxon>
        <taxon>Planctomycetia</taxon>
        <taxon>Pirellulales</taxon>
        <taxon>Pirellulaceae</taxon>
        <taxon>Rhodopirellula</taxon>
    </lineage>
</organism>
<sequence>MRVLMLAAVLNLLAGCSRHDPTVPITNEQLLLRSQSAMHFTTVQMPGTRNQAPHPVSQSDMQRLIGTLHPIDRVSPNPLLGDCYTLSYQAGMAPTWVRVRIGDGKLAFEWDDIVYVGGDPSMFLDIVEEIRSTPDTDE</sequence>
<dbReference type="RefSeq" id="WP_230272445.1">
    <property type="nucleotide sequence ID" value="NZ_JAJKFW010000013.1"/>
</dbReference>
<evidence type="ECO:0000313" key="1">
    <source>
        <dbReference type="EMBL" id="MCC9641919.1"/>
    </source>
</evidence>
<gene>
    <name evidence="1" type="ORF">LOC71_06505</name>
</gene>
<dbReference type="PROSITE" id="PS51257">
    <property type="entry name" value="PROKAR_LIPOPROTEIN"/>
    <property type="match status" value="1"/>
</dbReference>
<comment type="caution">
    <text evidence="1">The sequence shown here is derived from an EMBL/GenBank/DDBJ whole genome shotgun (WGS) entry which is preliminary data.</text>
</comment>
<protein>
    <recommendedName>
        <fullName evidence="3">Lipoprotein</fullName>
    </recommendedName>
</protein>
<dbReference type="EMBL" id="JAJKFW010000013">
    <property type="protein sequence ID" value="MCC9641919.1"/>
    <property type="molecule type" value="Genomic_DNA"/>
</dbReference>
<evidence type="ECO:0008006" key="3">
    <source>
        <dbReference type="Google" id="ProtNLM"/>
    </source>
</evidence>
<proteinExistence type="predicted"/>
<accession>A0ABS8NES0</accession>
<keyword evidence="2" id="KW-1185">Reference proteome</keyword>
<dbReference type="Proteomes" id="UP001430306">
    <property type="component" value="Unassembled WGS sequence"/>
</dbReference>
<name>A0ABS8NES0_9BACT</name>
<reference evidence="1" key="1">
    <citation type="submission" date="2021-11" db="EMBL/GenBank/DDBJ databases">
        <title>Genome sequence.</title>
        <authorList>
            <person name="Sun Q."/>
        </authorList>
    </citation>
    <scope>NUCLEOTIDE SEQUENCE</scope>
    <source>
        <strain evidence="1">JC740</strain>
    </source>
</reference>